<feature type="transmembrane region" description="Helical" evidence="1">
    <location>
        <begin position="142"/>
        <end position="160"/>
    </location>
</feature>
<dbReference type="EMBL" id="QQXL01000003">
    <property type="protein sequence ID" value="RKW70893.1"/>
    <property type="molecule type" value="Genomic_DNA"/>
</dbReference>
<proteinExistence type="predicted"/>
<organism evidence="2 3">
    <name type="scientific">Galactobacter caseinivorans</name>
    <dbReference type="NCBI Taxonomy" id="2676123"/>
    <lineage>
        <taxon>Bacteria</taxon>
        <taxon>Bacillati</taxon>
        <taxon>Actinomycetota</taxon>
        <taxon>Actinomycetes</taxon>
        <taxon>Micrococcales</taxon>
        <taxon>Micrococcaceae</taxon>
        <taxon>Galactobacter</taxon>
    </lineage>
</organism>
<feature type="transmembrane region" description="Helical" evidence="1">
    <location>
        <begin position="85"/>
        <end position="116"/>
    </location>
</feature>
<feature type="transmembrane region" description="Helical" evidence="1">
    <location>
        <begin position="295"/>
        <end position="315"/>
    </location>
</feature>
<evidence type="ECO:0000313" key="2">
    <source>
        <dbReference type="EMBL" id="RKW70893.1"/>
    </source>
</evidence>
<keyword evidence="3" id="KW-1185">Reference proteome</keyword>
<keyword evidence="1" id="KW-0472">Membrane</keyword>
<keyword evidence="1" id="KW-0812">Transmembrane</keyword>
<dbReference type="Proteomes" id="UP000273119">
    <property type="component" value="Unassembled WGS sequence"/>
</dbReference>
<dbReference type="GO" id="GO:0005886">
    <property type="term" value="C:plasma membrane"/>
    <property type="evidence" value="ECO:0007669"/>
    <property type="project" value="TreeGrafter"/>
</dbReference>
<feature type="transmembrane region" description="Helical" evidence="1">
    <location>
        <begin position="172"/>
        <end position="190"/>
    </location>
</feature>
<sequence length="328" mass="33399">MSAPARSALPLPLGLILALIAGVAMPAQGRTNSQLGARLGDGLAAALISFSVGLVIILLIAAILPAGRRSVRAIPATLRARVFPWWYMLAGAIGAYFVLSQGLVVGVIGIAVFTVANVTGQSLGGMVVDATGFGPGGRRPVTGVRIIGVAIMLGAVVWAVSPKLGEALHHPAQLLLPMLLPLTAGILNGFQTAMNGTQTKHYGNFIPATVFNFVAGTVVLGIAFAIKLGIAGPAGPLPHEPWLYLGGAMGVVFIGLSAYLARHLGVLLTSLGMIAGQLLGSLLLDAVWPSDAAGIALPTVLGSLLAIGAVCLASIQPGATMPWERKRG</sequence>
<keyword evidence="1" id="KW-1133">Transmembrane helix</keyword>
<feature type="transmembrane region" description="Helical" evidence="1">
    <location>
        <begin position="210"/>
        <end position="230"/>
    </location>
</feature>
<dbReference type="PANTHER" id="PTHR34821:SF2">
    <property type="entry name" value="INNER MEMBRANE PROTEIN YDCZ"/>
    <property type="match status" value="1"/>
</dbReference>
<dbReference type="InterPro" id="IPR006750">
    <property type="entry name" value="YdcZ"/>
</dbReference>
<evidence type="ECO:0000256" key="1">
    <source>
        <dbReference type="SAM" id="Phobius"/>
    </source>
</evidence>
<accession>A0A496PK52</accession>
<feature type="transmembrane region" description="Helical" evidence="1">
    <location>
        <begin position="267"/>
        <end position="288"/>
    </location>
</feature>
<dbReference type="PANTHER" id="PTHR34821">
    <property type="entry name" value="INNER MEMBRANE PROTEIN YDCZ"/>
    <property type="match status" value="1"/>
</dbReference>
<dbReference type="AlphaFoldDB" id="A0A496PK52"/>
<gene>
    <name evidence="2" type="ORF">DWQ67_06315</name>
</gene>
<protein>
    <submittedName>
        <fullName evidence="2">DMT family transporter</fullName>
    </submittedName>
</protein>
<name>A0A496PK52_9MICC</name>
<feature type="transmembrane region" description="Helical" evidence="1">
    <location>
        <begin position="242"/>
        <end position="261"/>
    </location>
</feature>
<comment type="caution">
    <text evidence="2">The sequence shown here is derived from an EMBL/GenBank/DDBJ whole genome shotgun (WGS) entry which is preliminary data.</text>
</comment>
<reference evidence="2 3" key="1">
    <citation type="submission" date="2018-07" db="EMBL/GenBank/DDBJ databases">
        <title>Arthrobacter sp. nov., isolated from raw cow's milk with high bacterial count.</title>
        <authorList>
            <person name="Hahne J."/>
            <person name="Isele D."/>
            <person name="Lipski A."/>
        </authorList>
    </citation>
    <scope>NUCLEOTIDE SEQUENCE [LARGE SCALE GENOMIC DNA]</scope>
    <source>
        <strain evidence="2 3">JZ R-183</strain>
    </source>
</reference>
<dbReference type="Pfam" id="PF04657">
    <property type="entry name" value="DMT_YdcZ"/>
    <property type="match status" value="2"/>
</dbReference>
<feature type="transmembrane region" description="Helical" evidence="1">
    <location>
        <begin position="42"/>
        <end position="64"/>
    </location>
</feature>
<evidence type="ECO:0000313" key="3">
    <source>
        <dbReference type="Proteomes" id="UP000273119"/>
    </source>
</evidence>